<keyword evidence="1" id="KW-0472">Membrane</keyword>
<accession>A0A8T2FXL5</accession>
<keyword evidence="3" id="KW-1185">Reference proteome</keyword>
<evidence type="ECO:0000256" key="1">
    <source>
        <dbReference type="SAM" id="Phobius"/>
    </source>
</evidence>
<feature type="transmembrane region" description="Helical" evidence="1">
    <location>
        <begin position="54"/>
        <end position="76"/>
    </location>
</feature>
<dbReference type="AlphaFoldDB" id="A0A8T2FXL5"/>
<protein>
    <submittedName>
        <fullName evidence="2">Uncharacterized protein</fullName>
    </submittedName>
</protein>
<sequence>MIPSTGDYRIFLILLSQTTPDYITVVITLLADELTQVVLLVPRSFSAMEPYLTSLYLLLTVIIGSTNCITSCAILLPSFGPHAIMALLFTSYFYPYVAVGCTFLCWFNFVSALLSLYLWILCSLFCFHE</sequence>
<dbReference type="EMBL" id="JAEFBJ010000002">
    <property type="protein sequence ID" value="KAG7640757.1"/>
    <property type="molecule type" value="Genomic_DNA"/>
</dbReference>
<gene>
    <name evidence="2" type="ORF">ISN44_As02g007480</name>
</gene>
<keyword evidence="1" id="KW-1133">Transmembrane helix</keyword>
<dbReference type="Proteomes" id="UP000694251">
    <property type="component" value="Chromosome 2"/>
</dbReference>
<reference evidence="2 3" key="1">
    <citation type="submission" date="2020-12" db="EMBL/GenBank/DDBJ databases">
        <title>Concerted genomic and epigenomic changes stabilize Arabidopsis allopolyploids.</title>
        <authorList>
            <person name="Chen Z."/>
        </authorList>
    </citation>
    <scope>NUCLEOTIDE SEQUENCE [LARGE SCALE GENOMIC DNA]</scope>
    <source>
        <strain evidence="2">As9502</strain>
        <tissue evidence="2">Leaf</tissue>
    </source>
</reference>
<comment type="caution">
    <text evidence="2">The sequence shown here is derived from an EMBL/GenBank/DDBJ whole genome shotgun (WGS) entry which is preliminary data.</text>
</comment>
<evidence type="ECO:0000313" key="3">
    <source>
        <dbReference type="Proteomes" id="UP000694251"/>
    </source>
</evidence>
<keyword evidence="1" id="KW-0812">Transmembrane</keyword>
<feature type="transmembrane region" description="Helical" evidence="1">
    <location>
        <begin position="96"/>
        <end position="127"/>
    </location>
</feature>
<organism evidence="2 3">
    <name type="scientific">Arabidopsis suecica</name>
    <name type="common">Swedish thale-cress</name>
    <name type="synonym">Cardaminopsis suecica</name>
    <dbReference type="NCBI Taxonomy" id="45249"/>
    <lineage>
        <taxon>Eukaryota</taxon>
        <taxon>Viridiplantae</taxon>
        <taxon>Streptophyta</taxon>
        <taxon>Embryophyta</taxon>
        <taxon>Tracheophyta</taxon>
        <taxon>Spermatophyta</taxon>
        <taxon>Magnoliopsida</taxon>
        <taxon>eudicotyledons</taxon>
        <taxon>Gunneridae</taxon>
        <taxon>Pentapetalae</taxon>
        <taxon>rosids</taxon>
        <taxon>malvids</taxon>
        <taxon>Brassicales</taxon>
        <taxon>Brassicaceae</taxon>
        <taxon>Camelineae</taxon>
        <taxon>Arabidopsis</taxon>
    </lineage>
</organism>
<proteinExistence type="predicted"/>
<evidence type="ECO:0000313" key="2">
    <source>
        <dbReference type="EMBL" id="KAG7640757.1"/>
    </source>
</evidence>
<name>A0A8T2FXL5_ARASU</name>